<accession>A0ACD3ACI0</accession>
<sequence length="498" mass="56081">MLVTPDLPQFNPYGLTENEIREKIDQEVLQLKERISVLNTFRNTLAPVSGLPTEVLSEIFLHLLKDTSIFEIGWNPVDPVTVTRVCRRWRHTALTIPQLWATIADKRSDVPIRIDQIEAYIQRSRTTPLSVHLWNPSASALGACLAHIPRLRKLKLVGDSIDQQVVDEALAQPAPLLAALELEAIILPPSDLFSGVHPNLRSLLLDKCLLPFSSGVGQSLVSSAKITRLHLIYHSPLIAAEHFSKILISLQNLKELRLVASLDHRAIPHPQTLPRIALHNLEIIKIEEDSCEVSFKFLEWLDIPAACISILPDDRPDWEALCSGFSTYQQQMPGSFDIRNISIRGEPGQRTTLNISSDEFSHRYSFQLKDTNNPARRILQHLDISQVTSITLDSTPLFGLDSHLLQLDFVETFTLLPMITDPEDLEDIVALLSPDDDHSEDDEDEDDEKLCLFPKLKELTIGPLEDELYDMLLEIVASREKMGLGSIKLDVVRRGTES</sequence>
<organism evidence="1 2">
    <name type="scientific">Pluteus cervinus</name>
    <dbReference type="NCBI Taxonomy" id="181527"/>
    <lineage>
        <taxon>Eukaryota</taxon>
        <taxon>Fungi</taxon>
        <taxon>Dikarya</taxon>
        <taxon>Basidiomycota</taxon>
        <taxon>Agaricomycotina</taxon>
        <taxon>Agaricomycetes</taxon>
        <taxon>Agaricomycetidae</taxon>
        <taxon>Agaricales</taxon>
        <taxon>Pluteineae</taxon>
        <taxon>Pluteaceae</taxon>
        <taxon>Pluteus</taxon>
    </lineage>
</organism>
<dbReference type="EMBL" id="ML208515">
    <property type="protein sequence ID" value="TFK63593.1"/>
    <property type="molecule type" value="Genomic_DNA"/>
</dbReference>
<gene>
    <name evidence="1" type="ORF">BDN72DRAFT_847461</name>
</gene>
<evidence type="ECO:0000313" key="1">
    <source>
        <dbReference type="EMBL" id="TFK63593.1"/>
    </source>
</evidence>
<proteinExistence type="predicted"/>
<name>A0ACD3ACI0_9AGAR</name>
<evidence type="ECO:0000313" key="2">
    <source>
        <dbReference type="Proteomes" id="UP000308600"/>
    </source>
</evidence>
<keyword evidence="2" id="KW-1185">Reference proteome</keyword>
<dbReference type="Proteomes" id="UP000308600">
    <property type="component" value="Unassembled WGS sequence"/>
</dbReference>
<protein>
    <submittedName>
        <fullName evidence="1">Uncharacterized protein</fullName>
    </submittedName>
</protein>
<reference evidence="1 2" key="1">
    <citation type="journal article" date="2019" name="Nat. Ecol. Evol.">
        <title>Megaphylogeny resolves global patterns of mushroom evolution.</title>
        <authorList>
            <person name="Varga T."/>
            <person name="Krizsan K."/>
            <person name="Foldi C."/>
            <person name="Dima B."/>
            <person name="Sanchez-Garcia M."/>
            <person name="Sanchez-Ramirez S."/>
            <person name="Szollosi G.J."/>
            <person name="Szarkandi J.G."/>
            <person name="Papp V."/>
            <person name="Albert L."/>
            <person name="Andreopoulos W."/>
            <person name="Angelini C."/>
            <person name="Antonin V."/>
            <person name="Barry K.W."/>
            <person name="Bougher N.L."/>
            <person name="Buchanan P."/>
            <person name="Buyck B."/>
            <person name="Bense V."/>
            <person name="Catcheside P."/>
            <person name="Chovatia M."/>
            <person name="Cooper J."/>
            <person name="Damon W."/>
            <person name="Desjardin D."/>
            <person name="Finy P."/>
            <person name="Geml J."/>
            <person name="Haridas S."/>
            <person name="Hughes K."/>
            <person name="Justo A."/>
            <person name="Karasinski D."/>
            <person name="Kautmanova I."/>
            <person name="Kiss B."/>
            <person name="Kocsube S."/>
            <person name="Kotiranta H."/>
            <person name="LaButti K.M."/>
            <person name="Lechner B.E."/>
            <person name="Liimatainen K."/>
            <person name="Lipzen A."/>
            <person name="Lukacs Z."/>
            <person name="Mihaltcheva S."/>
            <person name="Morgado L.N."/>
            <person name="Niskanen T."/>
            <person name="Noordeloos M.E."/>
            <person name="Ohm R.A."/>
            <person name="Ortiz-Santana B."/>
            <person name="Ovrebo C."/>
            <person name="Racz N."/>
            <person name="Riley R."/>
            <person name="Savchenko A."/>
            <person name="Shiryaev A."/>
            <person name="Soop K."/>
            <person name="Spirin V."/>
            <person name="Szebenyi C."/>
            <person name="Tomsovsky M."/>
            <person name="Tulloss R.E."/>
            <person name="Uehling J."/>
            <person name="Grigoriev I.V."/>
            <person name="Vagvolgyi C."/>
            <person name="Papp T."/>
            <person name="Martin F.M."/>
            <person name="Miettinen O."/>
            <person name="Hibbett D.S."/>
            <person name="Nagy L.G."/>
        </authorList>
    </citation>
    <scope>NUCLEOTIDE SEQUENCE [LARGE SCALE GENOMIC DNA]</scope>
    <source>
        <strain evidence="1 2">NL-1719</strain>
    </source>
</reference>